<evidence type="ECO:0000313" key="3">
    <source>
        <dbReference type="Proteomes" id="UP000542405"/>
    </source>
</evidence>
<comment type="caution">
    <text evidence="2">The sequence shown here is derived from an EMBL/GenBank/DDBJ whole genome shotgun (WGS) entry which is preliminary data.</text>
</comment>
<feature type="region of interest" description="Disordered" evidence="1">
    <location>
        <begin position="29"/>
        <end position="57"/>
    </location>
</feature>
<evidence type="ECO:0000256" key="1">
    <source>
        <dbReference type="SAM" id="MobiDB-lite"/>
    </source>
</evidence>
<organism evidence="2 3">
    <name type="scientific">Achromobacter ruhlandii</name>
    <dbReference type="NCBI Taxonomy" id="72557"/>
    <lineage>
        <taxon>Bacteria</taxon>
        <taxon>Pseudomonadati</taxon>
        <taxon>Pseudomonadota</taxon>
        <taxon>Betaproteobacteria</taxon>
        <taxon>Burkholderiales</taxon>
        <taxon>Alcaligenaceae</taxon>
        <taxon>Achromobacter</taxon>
    </lineage>
</organism>
<gene>
    <name evidence="2" type="ORF">HGQ98_05765</name>
</gene>
<dbReference type="RefSeq" id="WP_169536079.1">
    <property type="nucleotide sequence ID" value="NZ_JABBZE010000032.1"/>
</dbReference>
<protein>
    <submittedName>
        <fullName evidence="2">Uncharacterized protein</fullName>
    </submittedName>
</protein>
<sequence>MIKAWRLRRAFFICGYFVRPVFNGRQRVGSAENPGAENPGESAEDSTEDSTEGTPGERACATSAYATRYAHQPPALRHGHACVLRHGTITGTTANTRSGSPHSRLNPAMGAMATDSAGLRFSHENPVCTARRRGITRRESRHSKWLRACPGSGGDKSADDKSVKDKSCRRQIRSSKIWKSWQICQHACGSRHYPALFSAAIDIAAIDIKNLKLQASATGATRLRSPSG</sequence>
<dbReference type="Proteomes" id="UP000542405">
    <property type="component" value="Unassembled WGS sequence"/>
</dbReference>
<feature type="compositionally biased region" description="Acidic residues" evidence="1">
    <location>
        <begin position="42"/>
        <end position="51"/>
    </location>
</feature>
<evidence type="ECO:0000313" key="2">
    <source>
        <dbReference type="EMBL" id="NMU89383.1"/>
    </source>
</evidence>
<dbReference type="EMBL" id="JABBZE010000032">
    <property type="protein sequence ID" value="NMU89383.1"/>
    <property type="molecule type" value="Genomic_DNA"/>
</dbReference>
<dbReference type="AlphaFoldDB" id="A0A848NFQ2"/>
<reference evidence="2 3" key="1">
    <citation type="submission" date="2020-04" db="EMBL/GenBank/DDBJ databases">
        <title>Achromobacter ruhlandii genome sequencing and assembly.</title>
        <authorList>
            <person name="Martins R.C.R."/>
            <person name="Perdigao-Neto L.V."/>
            <person name="Levin A.S.S."/>
            <person name="Costa S.F."/>
        </authorList>
    </citation>
    <scope>NUCLEOTIDE SEQUENCE [LARGE SCALE GENOMIC DNA]</scope>
    <source>
        <strain evidence="2 3">9035ralo</strain>
    </source>
</reference>
<proteinExistence type="predicted"/>
<accession>A0A848NFQ2</accession>
<name>A0A848NFQ2_9BURK</name>